<dbReference type="PANTHER" id="PTHR43833">
    <property type="entry name" value="POTASSIUM CHANNEL PROTEIN 2-RELATED-RELATED"/>
    <property type="match status" value="1"/>
</dbReference>
<evidence type="ECO:0000259" key="1">
    <source>
        <dbReference type="PROSITE" id="PS51201"/>
    </source>
</evidence>
<dbReference type="PANTHER" id="PTHR43833:SF9">
    <property type="entry name" value="POTASSIUM CHANNEL PROTEIN YUGO-RELATED"/>
    <property type="match status" value="1"/>
</dbReference>
<sequence>MRDHTVVVGFGTKGRSAIRTACASGLSKEHVVVIDPSAKMVEAATAEGYEGVVGDATRSDVLRKAEVQRAGQIVIATQRDDTAVLVALTARQLNPSAKIVAAVREEENAPLLKQSGADEVITSAGAAGRLLGVSVLSPAAGLVMEDLIQQGNGLDLVERPVTKAEAGRGPRETEDLVVSVVRGHRVLAYDDPAIGVLELTDRLVAIVRVGEGTGRRGPAIRGVPPLPPA</sequence>
<dbReference type="Gene3D" id="3.40.50.720">
    <property type="entry name" value="NAD(P)-binding Rossmann-like Domain"/>
    <property type="match status" value="1"/>
</dbReference>
<dbReference type="Proteomes" id="UP000646776">
    <property type="component" value="Unassembled WGS sequence"/>
</dbReference>
<reference evidence="2" key="1">
    <citation type="journal article" date="2014" name="Int. J. Syst. Evol. Microbiol.">
        <title>Complete genome sequence of Corynebacterium casei LMG S-19264T (=DSM 44701T), isolated from a smear-ripened cheese.</title>
        <authorList>
            <consortium name="US DOE Joint Genome Institute (JGI-PGF)"/>
            <person name="Walter F."/>
            <person name="Albersmeier A."/>
            <person name="Kalinowski J."/>
            <person name="Ruckert C."/>
        </authorList>
    </citation>
    <scope>NUCLEOTIDE SEQUENCE</scope>
    <source>
        <strain evidence="2">JCM 4125</strain>
    </source>
</reference>
<dbReference type="Pfam" id="PF02254">
    <property type="entry name" value="TrkA_N"/>
    <property type="match status" value="1"/>
</dbReference>
<protein>
    <recommendedName>
        <fullName evidence="1">RCK N-terminal domain-containing protein</fullName>
    </recommendedName>
</protein>
<feature type="domain" description="RCK N-terminal" evidence="1">
    <location>
        <begin position="2"/>
        <end position="122"/>
    </location>
</feature>
<proteinExistence type="predicted"/>
<dbReference type="InterPro" id="IPR003148">
    <property type="entry name" value="RCK_N"/>
</dbReference>
<dbReference type="EMBL" id="BMSA01000021">
    <property type="protein sequence ID" value="GGT74686.1"/>
    <property type="molecule type" value="Genomic_DNA"/>
</dbReference>
<accession>A0A918HKJ5</accession>
<dbReference type="GO" id="GO:0006813">
    <property type="term" value="P:potassium ion transport"/>
    <property type="evidence" value="ECO:0007669"/>
    <property type="project" value="InterPro"/>
</dbReference>
<comment type="caution">
    <text evidence="2">The sequence shown here is derived from an EMBL/GenBank/DDBJ whole genome shotgun (WGS) entry which is preliminary data.</text>
</comment>
<dbReference type="InterPro" id="IPR050721">
    <property type="entry name" value="Trk_Ktr_HKT_K-transport"/>
</dbReference>
<dbReference type="AlphaFoldDB" id="A0A918HKJ5"/>
<reference evidence="2" key="2">
    <citation type="submission" date="2020-09" db="EMBL/GenBank/DDBJ databases">
        <authorList>
            <person name="Sun Q."/>
            <person name="Ohkuma M."/>
        </authorList>
    </citation>
    <scope>NUCLEOTIDE SEQUENCE</scope>
    <source>
        <strain evidence="2">JCM 4125</strain>
    </source>
</reference>
<dbReference type="SUPFAM" id="SSF51735">
    <property type="entry name" value="NAD(P)-binding Rossmann-fold domains"/>
    <property type="match status" value="1"/>
</dbReference>
<gene>
    <name evidence="2" type="ORF">GCM10010226_60800</name>
</gene>
<evidence type="ECO:0000313" key="3">
    <source>
        <dbReference type="Proteomes" id="UP000646776"/>
    </source>
</evidence>
<dbReference type="InterPro" id="IPR036291">
    <property type="entry name" value="NAD(P)-bd_dom_sf"/>
</dbReference>
<dbReference type="PROSITE" id="PS51201">
    <property type="entry name" value="RCK_N"/>
    <property type="match status" value="1"/>
</dbReference>
<evidence type="ECO:0000313" key="2">
    <source>
        <dbReference type="EMBL" id="GGT74686.1"/>
    </source>
</evidence>
<name>A0A918HKJ5_9ACTN</name>
<keyword evidence="3" id="KW-1185">Reference proteome</keyword>
<organism evidence="2 3">
    <name type="scientific">Streptomyces phaeofaciens</name>
    <dbReference type="NCBI Taxonomy" id="68254"/>
    <lineage>
        <taxon>Bacteria</taxon>
        <taxon>Bacillati</taxon>
        <taxon>Actinomycetota</taxon>
        <taxon>Actinomycetes</taxon>
        <taxon>Kitasatosporales</taxon>
        <taxon>Streptomycetaceae</taxon>
        <taxon>Streptomyces</taxon>
    </lineage>
</organism>